<dbReference type="SUPFAM" id="SSF53474">
    <property type="entry name" value="alpha/beta-Hydrolases"/>
    <property type="match status" value="1"/>
</dbReference>
<keyword evidence="3" id="KW-0732">Signal</keyword>
<accession>A0ABR0EIH3</accession>
<dbReference type="PROSITE" id="PS00122">
    <property type="entry name" value="CARBOXYLESTERASE_B_1"/>
    <property type="match status" value="1"/>
</dbReference>
<dbReference type="EC" id="3.1.1.-" evidence="3"/>
<sequence>MEKGSLMTSSSLFSWAYFTTFVFRASACLPVVDLGYAVQEAFPSDDAGGYYNFTNIRFGAPPIGQWRFRAPRVPEAGDRHITNGGFDNIVCPSVMPSWMNTVNQQIGLLENALQEKYQTLYTEVLEGVVVNATEPSIGTLDGSTPGENVTEDCLFLDLVDPHSVWENRNSCSTTKAPVIVWIYGGGYVNGNKRNVGNDDVSANVAGGLVGRSIAIQNNTIEPTIVVLPNYRLGLFGWLAGGHIIADGTPNAALFDQRLALEWVEKYIHLFGGDPDRVTLMGQSAGGGSIEHHITSYGGERGWPPFQRAILQSPIFYPQPANDHTPENMFNQVLFLANVSSLQELRNASSETLQRVNEIIINNSSYGYFTFGPVVDGDYVPDLPGKLLAEGRYHGNIHWMLGHNQNHPFVFVSPSIANTSRAFEQSVTAAYLEGNASTISFMTKNLFPDKYSGSEGYITTFGRQEHFLNASQMICNNLFLAQVQPESTYWYGFDVPPAYHTQDLAYTWADYPPVGYGGFDVDVAASLQEFILSFAAGGAPSSSTANVSFLAYSRKCSVLNLGTDRVSVGMDHTDKEVCAWWQAAPYAT</sequence>
<dbReference type="Pfam" id="PF00135">
    <property type="entry name" value="COesterase"/>
    <property type="match status" value="1"/>
</dbReference>
<dbReference type="InterPro" id="IPR019826">
    <property type="entry name" value="Carboxylesterase_B_AS"/>
</dbReference>
<dbReference type="PROSITE" id="PS00941">
    <property type="entry name" value="CARBOXYLESTERASE_B_2"/>
    <property type="match status" value="1"/>
</dbReference>
<dbReference type="InterPro" id="IPR029058">
    <property type="entry name" value="AB_hydrolase_fold"/>
</dbReference>
<feature type="domain" description="Carboxylesterase type B" evidence="4">
    <location>
        <begin position="47"/>
        <end position="569"/>
    </location>
</feature>
<reference evidence="5 6" key="1">
    <citation type="journal article" date="2023" name="G3 (Bethesda)">
        <title>A chromosome-level genome assembly of Zasmidium syzygii isolated from banana leaves.</title>
        <authorList>
            <person name="van Westerhoven A.C."/>
            <person name="Mehrabi R."/>
            <person name="Talebi R."/>
            <person name="Steentjes M.B.F."/>
            <person name="Corcolon B."/>
            <person name="Chong P.A."/>
            <person name="Kema G.H.J."/>
            <person name="Seidl M.F."/>
        </authorList>
    </citation>
    <scope>NUCLEOTIDE SEQUENCE [LARGE SCALE GENOMIC DNA]</scope>
    <source>
        <strain evidence="5 6">P124</strain>
    </source>
</reference>
<dbReference type="Gene3D" id="3.40.50.1820">
    <property type="entry name" value="alpha/beta hydrolase"/>
    <property type="match status" value="1"/>
</dbReference>
<dbReference type="InterPro" id="IPR002018">
    <property type="entry name" value="CarbesteraseB"/>
</dbReference>
<comment type="similarity">
    <text evidence="1 3">Belongs to the type-B carboxylesterase/lipase family.</text>
</comment>
<feature type="signal peptide" evidence="3">
    <location>
        <begin position="1"/>
        <end position="27"/>
    </location>
</feature>
<evidence type="ECO:0000256" key="3">
    <source>
        <dbReference type="RuleBase" id="RU361235"/>
    </source>
</evidence>
<name>A0ABR0EIH3_ZASCE</name>
<organism evidence="5 6">
    <name type="scientific">Zasmidium cellare</name>
    <name type="common">Wine cellar mold</name>
    <name type="synonym">Racodium cellare</name>
    <dbReference type="NCBI Taxonomy" id="395010"/>
    <lineage>
        <taxon>Eukaryota</taxon>
        <taxon>Fungi</taxon>
        <taxon>Dikarya</taxon>
        <taxon>Ascomycota</taxon>
        <taxon>Pezizomycotina</taxon>
        <taxon>Dothideomycetes</taxon>
        <taxon>Dothideomycetidae</taxon>
        <taxon>Mycosphaerellales</taxon>
        <taxon>Mycosphaerellaceae</taxon>
        <taxon>Zasmidium</taxon>
    </lineage>
</organism>
<evidence type="ECO:0000256" key="2">
    <source>
        <dbReference type="ARBA" id="ARBA00022801"/>
    </source>
</evidence>
<gene>
    <name evidence="5" type="ORF">PRZ48_006809</name>
</gene>
<proteinExistence type="inferred from homology"/>
<dbReference type="EMBL" id="JAXOVC010000005">
    <property type="protein sequence ID" value="KAK4501003.1"/>
    <property type="molecule type" value="Genomic_DNA"/>
</dbReference>
<evidence type="ECO:0000256" key="1">
    <source>
        <dbReference type="ARBA" id="ARBA00005964"/>
    </source>
</evidence>
<protein>
    <recommendedName>
        <fullName evidence="3">Carboxylic ester hydrolase</fullName>
        <ecNumber evidence="3">3.1.1.-</ecNumber>
    </recommendedName>
</protein>
<feature type="chain" id="PRO_5044970826" description="Carboxylic ester hydrolase" evidence="3">
    <location>
        <begin position="28"/>
        <end position="587"/>
    </location>
</feature>
<evidence type="ECO:0000313" key="6">
    <source>
        <dbReference type="Proteomes" id="UP001305779"/>
    </source>
</evidence>
<keyword evidence="2 3" id="KW-0378">Hydrolase</keyword>
<evidence type="ECO:0000259" key="4">
    <source>
        <dbReference type="Pfam" id="PF00135"/>
    </source>
</evidence>
<dbReference type="InterPro" id="IPR050309">
    <property type="entry name" value="Type-B_Carboxylest/Lipase"/>
</dbReference>
<comment type="caution">
    <text evidence="5">The sequence shown here is derived from an EMBL/GenBank/DDBJ whole genome shotgun (WGS) entry which is preliminary data.</text>
</comment>
<evidence type="ECO:0000313" key="5">
    <source>
        <dbReference type="EMBL" id="KAK4501003.1"/>
    </source>
</evidence>
<dbReference type="PANTHER" id="PTHR11559">
    <property type="entry name" value="CARBOXYLESTERASE"/>
    <property type="match status" value="1"/>
</dbReference>
<keyword evidence="6" id="KW-1185">Reference proteome</keyword>
<dbReference type="Proteomes" id="UP001305779">
    <property type="component" value="Unassembled WGS sequence"/>
</dbReference>
<dbReference type="InterPro" id="IPR019819">
    <property type="entry name" value="Carboxylesterase_B_CS"/>
</dbReference>